<evidence type="ECO:0000256" key="4">
    <source>
        <dbReference type="ARBA" id="ARBA00023004"/>
    </source>
</evidence>
<dbReference type="InterPro" id="IPR013785">
    <property type="entry name" value="Aldolase_TIM"/>
</dbReference>
<dbReference type="GO" id="GO:0046872">
    <property type="term" value="F:metal ion binding"/>
    <property type="evidence" value="ECO:0007669"/>
    <property type="project" value="UniProtKB-KW"/>
</dbReference>
<keyword evidence="5" id="KW-0411">Iron-sulfur</keyword>
<comment type="cofactor">
    <cofactor evidence="1">
        <name>[4Fe-4S] cluster</name>
        <dbReference type="ChEBI" id="CHEBI:49883"/>
    </cofactor>
</comment>
<dbReference type="SUPFAM" id="SSF102114">
    <property type="entry name" value="Radical SAM enzymes"/>
    <property type="match status" value="1"/>
</dbReference>
<proteinExistence type="predicted"/>
<dbReference type="GO" id="GO:0003824">
    <property type="term" value="F:catalytic activity"/>
    <property type="evidence" value="ECO:0007669"/>
    <property type="project" value="InterPro"/>
</dbReference>
<evidence type="ECO:0000256" key="1">
    <source>
        <dbReference type="ARBA" id="ARBA00001966"/>
    </source>
</evidence>
<evidence type="ECO:0000256" key="3">
    <source>
        <dbReference type="ARBA" id="ARBA00022723"/>
    </source>
</evidence>
<keyword evidence="4" id="KW-0408">Iron</keyword>
<dbReference type="SFLD" id="SFLDS00029">
    <property type="entry name" value="Radical_SAM"/>
    <property type="match status" value="1"/>
</dbReference>
<dbReference type="PANTHER" id="PTHR11228:SF7">
    <property type="entry name" value="PQQA PEPTIDE CYCLASE"/>
    <property type="match status" value="1"/>
</dbReference>
<dbReference type="EMBL" id="CP165627">
    <property type="protein sequence ID" value="XDV01027.1"/>
    <property type="molecule type" value="Genomic_DNA"/>
</dbReference>
<dbReference type="PANTHER" id="PTHR11228">
    <property type="entry name" value="RADICAL SAM DOMAIN PROTEIN"/>
    <property type="match status" value="1"/>
</dbReference>
<dbReference type="AlphaFoldDB" id="A0AB39WJ43"/>
<dbReference type="InterPro" id="IPR006638">
    <property type="entry name" value="Elp3/MiaA/NifB-like_rSAM"/>
</dbReference>
<dbReference type="InterPro" id="IPR007197">
    <property type="entry name" value="rSAM"/>
</dbReference>
<dbReference type="PROSITE" id="PS51918">
    <property type="entry name" value="RADICAL_SAM"/>
    <property type="match status" value="1"/>
</dbReference>
<dbReference type="CDD" id="cd21109">
    <property type="entry name" value="SPASM"/>
    <property type="match status" value="1"/>
</dbReference>
<sequence length="309" mass="35113">MTNEIILQPDFDSLFILITNKCNIECKHCYVSSSPNGSYGLSFPKIQETIIHTRKLFPKIRVVISGGEPFTRKSEIFKLLDEFNNSTPFLILSNGMLITESTANRLSTYNNLKLRLSLDGANAEKHDFLRGSGSFEKLLEGIKKLKKSGFNFDNLQFSSTISVGNEASVEEIISLAKKLGISKVKFEPIAKTGNALDHWDDYHKNETDKDSENYKNLIKKITSERHQEFTTYSINDAGFKDLTIYSNGDVYPFTYLNEIDKEYGLVGNINIERIDYLIKNPKMSNSILNKFLHYSMGPHRSLGATMFNI</sequence>
<feature type="domain" description="Radical SAM core" evidence="6">
    <location>
        <begin position="8"/>
        <end position="225"/>
    </location>
</feature>
<dbReference type="SFLD" id="SFLDG01067">
    <property type="entry name" value="SPASM/twitch_domain_containing"/>
    <property type="match status" value="1"/>
</dbReference>
<dbReference type="SMART" id="SM00729">
    <property type="entry name" value="Elp3"/>
    <property type="match status" value="1"/>
</dbReference>
<dbReference type="InterPro" id="IPR058240">
    <property type="entry name" value="rSAM_sf"/>
</dbReference>
<dbReference type="Pfam" id="PF04055">
    <property type="entry name" value="Radical_SAM"/>
    <property type="match status" value="1"/>
</dbReference>
<dbReference type="GO" id="GO:0051536">
    <property type="term" value="F:iron-sulfur cluster binding"/>
    <property type="evidence" value="ECO:0007669"/>
    <property type="project" value="UniProtKB-KW"/>
</dbReference>
<keyword evidence="3" id="KW-0479">Metal-binding</keyword>
<keyword evidence="2" id="KW-0949">S-adenosyl-L-methionine</keyword>
<reference evidence="7" key="1">
    <citation type="submission" date="2024-07" db="EMBL/GenBank/DDBJ databases">
        <authorList>
            <person name="Biller S.J."/>
        </authorList>
    </citation>
    <scope>NUCLEOTIDE SEQUENCE</scope>
    <source>
        <strain evidence="7">WC2429</strain>
    </source>
</reference>
<dbReference type="InterPro" id="IPR050377">
    <property type="entry name" value="Radical_SAM_PqqE_MftC-like"/>
</dbReference>
<evidence type="ECO:0000313" key="7">
    <source>
        <dbReference type="EMBL" id="XDV01027.1"/>
    </source>
</evidence>
<evidence type="ECO:0000256" key="2">
    <source>
        <dbReference type="ARBA" id="ARBA00022691"/>
    </source>
</evidence>
<name>A0AB39WJ43_9FLAO</name>
<gene>
    <name evidence="7" type="ORF">AB3G32_11895</name>
</gene>
<dbReference type="SFLD" id="SFLDG01386">
    <property type="entry name" value="main_SPASM_domain-containing"/>
    <property type="match status" value="1"/>
</dbReference>
<evidence type="ECO:0000256" key="5">
    <source>
        <dbReference type="ARBA" id="ARBA00023014"/>
    </source>
</evidence>
<organism evidence="7">
    <name type="scientific">Flavobacterium sp. WC2429</name>
    <dbReference type="NCBI Taxonomy" id="3234140"/>
    <lineage>
        <taxon>Bacteria</taxon>
        <taxon>Pseudomonadati</taxon>
        <taxon>Bacteroidota</taxon>
        <taxon>Flavobacteriia</taxon>
        <taxon>Flavobacteriales</taxon>
        <taxon>Flavobacteriaceae</taxon>
        <taxon>Flavobacterium</taxon>
    </lineage>
</organism>
<accession>A0AB39WJ43</accession>
<dbReference type="Gene3D" id="3.20.20.70">
    <property type="entry name" value="Aldolase class I"/>
    <property type="match status" value="1"/>
</dbReference>
<evidence type="ECO:0000259" key="6">
    <source>
        <dbReference type="PROSITE" id="PS51918"/>
    </source>
</evidence>
<protein>
    <submittedName>
        <fullName evidence="7">Radical SAM/SPASM domain-containing protein</fullName>
    </submittedName>
</protein>
<dbReference type="CDD" id="cd01335">
    <property type="entry name" value="Radical_SAM"/>
    <property type="match status" value="1"/>
</dbReference>
<dbReference type="RefSeq" id="WP_369764958.1">
    <property type="nucleotide sequence ID" value="NZ_CP165627.1"/>
</dbReference>